<sequence>MDHLKQAWVNDYLDLYNFAGSIGDTVWQHSLLEKLNHADSILLEVRVSQVLAALQESYARINQQMLELFQDMKQPKSVDHGRQLQEQWLALKVQRVNVGKKLAQYK</sequence>
<dbReference type="OrthoDB" id="2988996at2"/>
<proteinExistence type="predicted"/>
<accession>A0A172TFJ8</accession>
<reference evidence="1 2" key="1">
    <citation type="submission" date="2015-01" db="EMBL/GenBank/DDBJ databases">
        <title>Paenibacillus swuensis/DY6/whole genome sequencing.</title>
        <authorList>
            <person name="Kim M.K."/>
            <person name="Srinivasan S."/>
            <person name="Lee J.-J."/>
        </authorList>
    </citation>
    <scope>NUCLEOTIDE SEQUENCE [LARGE SCALE GENOMIC DNA]</scope>
    <source>
        <strain evidence="1 2">DY6</strain>
    </source>
</reference>
<dbReference type="PATRIC" id="fig|1178515.4.peg.974"/>
<keyword evidence="2" id="KW-1185">Reference proteome</keyword>
<dbReference type="EMBL" id="CP011388">
    <property type="protein sequence ID" value="ANE45732.1"/>
    <property type="molecule type" value="Genomic_DNA"/>
</dbReference>
<evidence type="ECO:0000313" key="1">
    <source>
        <dbReference type="EMBL" id="ANE45732.1"/>
    </source>
</evidence>
<gene>
    <name evidence="1" type="ORF">SY83_04810</name>
</gene>
<organism evidence="1 2">
    <name type="scientific">Paenibacillus swuensis</name>
    <dbReference type="NCBI Taxonomy" id="1178515"/>
    <lineage>
        <taxon>Bacteria</taxon>
        <taxon>Bacillati</taxon>
        <taxon>Bacillota</taxon>
        <taxon>Bacilli</taxon>
        <taxon>Bacillales</taxon>
        <taxon>Paenibacillaceae</taxon>
        <taxon>Paenibacillus</taxon>
    </lineage>
</organism>
<dbReference type="Proteomes" id="UP000076927">
    <property type="component" value="Chromosome"/>
</dbReference>
<dbReference type="KEGG" id="pswu:SY83_04810"/>
<evidence type="ECO:0000313" key="2">
    <source>
        <dbReference type="Proteomes" id="UP000076927"/>
    </source>
</evidence>
<dbReference type="AlphaFoldDB" id="A0A172TFJ8"/>
<protein>
    <submittedName>
        <fullName evidence="1">Uncharacterized protein</fullName>
    </submittedName>
</protein>
<name>A0A172TFJ8_9BACL</name>
<dbReference type="RefSeq" id="WP_068604753.1">
    <property type="nucleotide sequence ID" value="NZ_CP011388.1"/>
</dbReference>